<dbReference type="EMBL" id="JAFMYU010000003">
    <property type="protein sequence ID" value="MBO0930365.1"/>
    <property type="molecule type" value="Genomic_DNA"/>
</dbReference>
<dbReference type="AlphaFoldDB" id="A0A939G3E7"/>
<keyword evidence="1" id="KW-0472">Membrane</keyword>
<dbReference type="Proteomes" id="UP000664795">
    <property type="component" value="Unassembled WGS sequence"/>
</dbReference>
<sequence length="51" mass="5635">MDGKKLMYIAIALTLVSGTAIYIDQYRRRISAQNDCAKKKAAAKPGENIMC</sequence>
<evidence type="ECO:0000313" key="2">
    <source>
        <dbReference type="EMBL" id="MBO0930365.1"/>
    </source>
</evidence>
<accession>A0A939G3E7</accession>
<reference evidence="2 3" key="1">
    <citation type="submission" date="2021-03" db="EMBL/GenBank/DDBJ databases">
        <title>Fibrella sp. HMF5036 genome sequencing and assembly.</title>
        <authorList>
            <person name="Kang H."/>
            <person name="Kim H."/>
            <person name="Bae S."/>
            <person name="Joh K."/>
        </authorList>
    </citation>
    <scope>NUCLEOTIDE SEQUENCE [LARGE SCALE GENOMIC DNA]</scope>
    <source>
        <strain evidence="2 3">HMF5036</strain>
    </source>
</reference>
<gene>
    <name evidence="2" type="ORF">J2I48_05125</name>
</gene>
<proteinExistence type="predicted"/>
<keyword evidence="1" id="KW-1133">Transmembrane helix</keyword>
<name>A0A939G3E7_9BACT</name>
<protein>
    <submittedName>
        <fullName evidence="2">Uncharacterized protein</fullName>
    </submittedName>
</protein>
<feature type="transmembrane region" description="Helical" evidence="1">
    <location>
        <begin position="6"/>
        <end position="23"/>
    </location>
</feature>
<evidence type="ECO:0000313" key="3">
    <source>
        <dbReference type="Proteomes" id="UP000664795"/>
    </source>
</evidence>
<comment type="caution">
    <text evidence="2">The sequence shown here is derived from an EMBL/GenBank/DDBJ whole genome shotgun (WGS) entry which is preliminary data.</text>
</comment>
<keyword evidence="1" id="KW-0812">Transmembrane</keyword>
<keyword evidence="3" id="KW-1185">Reference proteome</keyword>
<evidence type="ECO:0000256" key="1">
    <source>
        <dbReference type="SAM" id="Phobius"/>
    </source>
</evidence>
<organism evidence="2 3">
    <name type="scientific">Fibrella aquatilis</name>
    <dbReference type="NCBI Taxonomy" id="2817059"/>
    <lineage>
        <taxon>Bacteria</taxon>
        <taxon>Pseudomonadati</taxon>
        <taxon>Bacteroidota</taxon>
        <taxon>Cytophagia</taxon>
        <taxon>Cytophagales</taxon>
        <taxon>Spirosomataceae</taxon>
        <taxon>Fibrella</taxon>
    </lineage>
</organism>
<dbReference type="RefSeq" id="WP_207334330.1">
    <property type="nucleotide sequence ID" value="NZ_JAFMYU010000003.1"/>
</dbReference>